<dbReference type="Pfam" id="PF00583">
    <property type="entry name" value="Acetyltransf_1"/>
    <property type="match status" value="1"/>
</dbReference>
<name>A0A8B4QE32_9BACL</name>
<evidence type="ECO:0000313" key="4">
    <source>
        <dbReference type="EMBL" id="STX10967.1"/>
    </source>
</evidence>
<dbReference type="AlphaFoldDB" id="A0A8B4QE32"/>
<dbReference type="PROSITE" id="PS51186">
    <property type="entry name" value="GNAT"/>
    <property type="match status" value="1"/>
</dbReference>
<evidence type="ECO:0000259" key="3">
    <source>
        <dbReference type="PROSITE" id="PS51186"/>
    </source>
</evidence>
<sequence>MLEIRILTENDAHEYWDLRKQALLDVPDAFGMSYEEAMAIENPIDEVKEVTKGDLKDFYGVFLDGELVGAATLSQEDSEKMSHRANIEAVYVSSKARGTGAGSALLKKIIEDARKNPELEKLNLSVVTTNEPAVALYKRLGFEIIGTEQLSMKQDGTYFDEYLMTLIL</sequence>
<dbReference type="EC" id="2.3.1.57" evidence="4"/>
<dbReference type="RefSeq" id="WP_166636053.1">
    <property type="nucleotide sequence ID" value="NZ_BJUE01000002.1"/>
</dbReference>
<keyword evidence="7" id="KW-1185">Reference proteome</keyword>
<proteinExistence type="predicted"/>
<dbReference type="CDD" id="cd04301">
    <property type="entry name" value="NAT_SF"/>
    <property type="match status" value="1"/>
</dbReference>
<feature type="domain" description="N-acetyltransferase" evidence="3">
    <location>
        <begin position="2"/>
        <end position="168"/>
    </location>
</feature>
<keyword evidence="1 4" id="KW-0808">Transferase</keyword>
<evidence type="ECO:0000313" key="5">
    <source>
        <dbReference type="EMBL" id="TDR42114.1"/>
    </source>
</evidence>
<evidence type="ECO:0000313" key="7">
    <source>
        <dbReference type="Proteomes" id="UP000294641"/>
    </source>
</evidence>
<dbReference type="Proteomes" id="UP000294641">
    <property type="component" value="Unassembled WGS sequence"/>
</dbReference>
<keyword evidence="2 4" id="KW-0012">Acyltransferase</keyword>
<organism evidence="4 6">
    <name type="scientific">Kurthia zopfii</name>
    <dbReference type="NCBI Taxonomy" id="1650"/>
    <lineage>
        <taxon>Bacteria</taxon>
        <taxon>Bacillati</taxon>
        <taxon>Bacillota</taxon>
        <taxon>Bacilli</taxon>
        <taxon>Bacillales</taxon>
        <taxon>Caryophanaceae</taxon>
        <taxon>Kurthia</taxon>
    </lineage>
</organism>
<evidence type="ECO:0000256" key="1">
    <source>
        <dbReference type="ARBA" id="ARBA00022679"/>
    </source>
</evidence>
<dbReference type="PANTHER" id="PTHR43877">
    <property type="entry name" value="AMINOALKYLPHOSPHONATE N-ACETYLTRANSFERASE-RELATED-RELATED"/>
    <property type="match status" value="1"/>
</dbReference>
<protein>
    <submittedName>
        <fullName evidence="5">RimJ/RimL family protein N-acetyltransferase</fullName>
    </submittedName>
    <submittedName>
        <fullName evidence="4">Spermine/spermidine acetyltransferase</fullName>
        <ecNumber evidence="4">2.3.1.57</ecNumber>
    </submittedName>
</protein>
<dbReference type="InterPro" id="IPR050832">
    <property type="entry name" value="Bact_Acetyltransf"/>
</dbReference>
<dbReference type="Gene3D" id="3.40.630.30">
    <property type="match status" value="1"/>
</dbReference>
<accession>A0A8B4QE32</accession>
<evidence type="ECO:0000313" key="6">
    <source>
        <dbReference type="Proteomes" id="UP000254330"/>
    </source>
</evidence>
<gene>
    <name evidence="4" type="primary">bltD</name>
    <name evidence="5" type="ORF">DFR61_1044</name>
    <name evidence="4" type="ORF">NCTC10597_02759</name>
</gene>
<dbReference type="InterPro" id="IPR000182">
    <property type="entry name" value="GNAT_dom"/>
</dbReference>
<dbReference type="SUPFAM" id="SSF55729">
    <property type="entry name" value="Acyl-CoA N-acyltransferases (Nat)"/>
    <property type="match status" value="1"/>
</dbReference>
<dbReference type="Proteomes" id="UP000254330">
    <property type="component" value="Unassembled WGS sequence"/>
</dbReference>
<dbReference type="PANTHER" id="PTHR43877:SF2">
    <property type="entry name" value="AMINOALKYLPHOSPHONATE N-ACETYLTRANSFERASE-RELATED"/>
    <property type="match status" value="1"/>
</dbReference>
<reference evidence="5 7" key="2">
    <citation type="submission" date="2019-03" db="EMBL/GenBank/DDBJ databases">
        <title>Genomic Encyclopedia of Type Strains, Phase IV (KMG-IV): sequencing the most valuable type-strain genomes for metagenomic binning, comparative biology and taxonomic classification.</title>
        <authorList>
            <person name="Goeker M."/>
        </authorList>
    </citation>
    <scope>NUCLEOTIDE SEQUENCE [LARGE SCALE GENOMIC DNA]</scope>
    <source>
        <strain evidence="5 7">DSM 20580</strain>
    </source>
</reference>
<comment type="caution">
    <text evidence="4">The sequence shown here is derived from an EMBL/GenBank/DDBJ whole genome shotgun (WGS) entry which is preliminary data.</text>
</comment>
<evidence type="ECO:0000256" key="2">
    <source>
        <dbReference type="ARBA" id="ARBA00023315"/>
    </source>
</evidence>
<dbReference type="InterPro" id="IPR016181">
    <property type="entry name" value="Acyl_CoA_acyltransferase"/>
</dbReference>
<dbReference type="EMBL" id="SNZG01000004">
    <property type="protein sequence ID" value="TDR42114.1"/>
    <property type="molecule type" value="Genomic_DNA"/>
</dbReference>
<reference evidence="4 6" key="1">
    <citation type="submission" date="2018-06" db="EMBL/GenBank/DDBJ databases">
        <authorList>
            <consortium name="Pathogen Informatics"/>
            <person name="Doyle S."/>
        </authorList>
    </citation>
    <scope>NUCLEOTIDE SEQUENCE [LARGE SCALE GENOMIC DNA]</scope>
    <source>
        <strain evidence="4 6">NCTC10597</strain>
    </source>
</reference>
<dbReference type="GO" id="GO:0004145">
    <property type="term" value="F:diamine N-acetyltransferase activity"/>
    <property type="evidence" value="ECO:0007669"/>
    <property type="project" value="UniProtKB-EC"/>
</dbReference>
<dbReference type="EMBL" id="UGNP01000001">
    <property type="protein sequence ID" value="STX10967.1"/>
    <property type="molecule type" value="Genomic_DNA"/>
</dbReference>